<gene>
    <name evidence="2" type="ORF">IW261DRAFT_1449559</name>
</gene>
<keyword evidence="1" id="KW-0812">Transmembrane</keyword>
<dbReference type="Proteomes" id="UP001175227">
    <property type="component" value="Unassembled WGS sequence"/>
</dbReference>
<organism evidence="2 3">
    <name type="scientific">Armillaria novae-zelandiae</name>
    <dbReference type="NCBI Taxonomy" id="153914"/>
    <lineage>
        <taxon>Eukaryota</taxon>
        <taxon>Fungi</taxon>
        <taxon>Dikarya</taxon>
        <taxon>Basidiomycota</taxon>
        <taxon>Agaricomycotina</taxon>
        <taxon>Agaricomycetes</taxon>
        <taxon>Agaricomycetidae</taxon>
        <taxon>Agaricales</taxon>
        <taxon>Marasmiineae</taxon>
        <taxon>Physalacriaceae</taxon>
        <taxon>Armillaria</taxon>
    </lineage>
</organism>
<dbReference type="AlphaFoldDB" id="A0AA39PQ51"/>
<protein>
    <submittedName>
        <fullName evidence="2">Uncharacterized protein</fullName>
    </submittedName>
</protein>
<dbReference type="EMBL" id="JAUEPR010000003">
    <property type="protein sequence ID" value="KAK0487746.1"/>
    <property type="molecule type" value="Genomic_DNA"/>
</dbReference>
<evidence type="ECO:0000256" key="1">
    <source>
        <dbReference type="SAM" id="Phobius"/>
    </source>
</evidence>
<reference evidence="2" key="1">
    <citation type="submission" date="2023-06" db="EMBL/GenBank/DDBJ databases">
        <authorList>
            <consortium name="Lawrence Berkeley National Laboratory"/>
            <person name="Ahrendt S."/>
            <person name="Sahu N."/>
            <person name="Indic B."/>
            <person name="Wong-Bajracharya J."/>
            <person name="Merenyi Z."/>
            <person name="Ke H.-M."/>
            <person name="Monk M."/>
            <person name="Kocsube S."/>
            <person name="Drula E."/>
            <person name="Lipzen A."/>
            <person name="Balint B."/>
            <person name="Henrissat B."/>
            <person name="Andreopoulos B."/>
            <person name="Martin F.M."/>
            <person name="Harder C.B."/>
            <person name="Rigling D."/>
            <person name="Ford K.L."/>
            <person name="Foster G.D."/>
            <person name="Pangilinan J."/>
            <person name="Papanicolaou A."/>
            <person name="Barry K."/>
            <person name="LaButti K."/>
            <person name="Viragh M."/>
            <person name="Koriabine M."/>
            <person name="Yan M."/>
            <person name="Riley R."/>
            <person name="Champramary S."/>
            <person name="Plett K.L."/>
            <person name="Tsai I.J."/>
            <person name="Slot J."/>
            <person name="Sipos G."/>
            <person name="Plett J."/>
            <person name="Nagy L.G."/>
            <person name="Grigoriev I.V."/>
        </authorList>
    </citation>
    <scope>NUCLEOTIDE SEQUENCE</scope>
    <source>
        <strain evidence="2">ICMP 16352</strain>
    </source>
</reference>
<comment type="caution">
    <text evidence="2">The sequence shown here is derived from an EMBL/GenBank/DDBJ whole genome shotgun (WGS) entry which is preliminary data.</text>
</comment>
<keyword evidence="1" id="KW-0472">Membrane</keyword>
<proteinExistence type="predicted"/>
<evidence type="ECO:0000313" key="3">
    <source>
        <dbReference type="Proteomes" id="UP001175227"/>
    </source>
</evidence>
<evidence type="ECO:0000313" key="2">
    <source>
        <dbReference type="EMBL" id="KAK0487746.1"/>
    </source>
</evidence>
<accession>A0AA39PQ51</accession>
<name>A0AA39PQ51_9AGAR</name>
<feature type="transmembrane region" description="Helical" evidence="1">
    <location>
        <begin position="49"/>
        <end position="69"/>
    </location>
</feature>
<keyword evidence="3" id="KW-1185">Reference proteome</keyword>
<sequence length="152" mass="17668">MHHRTWTCGPQILANFTQSIPFTEKSYPRIIHLSSARPAATHDLNFLSFTYPVSIVYMTHICLIALFFGTRRLLLTFDHLWNVTFPYNKAAKTAMVIVACKMQTSRDLKIAQYLSRFSELCEETVYSMGFQEYKWHLFFLRSNSGPIRSCQG</sequence>
<keyword evidence="1" id="KW-1133">Transmembrane helix</keyword>